<dbReference type="AlphaFoldDB" id="A0A7Z7AWI4"/>
<keyword evidence="2" id="KW-1185">Reference proteome</keyword>
<proteinExistence type="predicted"/>
<gene>
    <name evidence="1" type="ORF">SAMN04488589_1472</name>
</gene>
<dbReference type="EMBL" id="FNCA01000004">
    <property type="protein sequence ID" value="SDF83599.1"/>
    <property type="molecule type" value="Genomic_DNA"/>
</dbReference>
<protein>
    <submittedName>
        <fullName evidence="1">Uncharacterized protein</fullName>
    </submittedName>
</protein>
<sequence>MIIAIMPTMMARNANFPISFLITVVPLFLSTQLHDAFNERWEWTNIKKMWRLMPQMIIFSFERSNFNTVLPHAVDVTVFKCTESLEVVNVVYVE</sequence>
<dbReference type="Proteomes" id="UP000199259">
    <property type="component" value="Unassembled WGS sequence"/>
</dbReference>
<name>A0A7Z7AWI4_9EURY</name>
<reference evidence="1 2" key="1">
    <citation type="submission" date="2016-10" db="EMBL/GenBank/DDBJ databases">
        <authorList>
            <person name="Varghese N."/>
            <person name="Submissions S."/>
        </authorList>
    </citation>
    <scope>NUCLEOTIDE SEQUENCE [LARGE SCALE GENOMIC DNA]</scope>
    <source>
        <strain evidence="1 2">PL 12/M</strain>
    </source>
</reference>
<organism evidence="1 2">
    <name type="scientific">Methanolobus vulcani</name>
    <dbReference type="NCBI Taxonomy" id="38026"/>
    <lineage>
        <taxon>Archaea</taxon>
        <taxon>Methanobacteriati</taxon>
        <taxon>Methanobacteriota</taxon>
        <taxon>Stenosarchaea group</taxon>
        <taxon>Methanomicrobia</taxon>
        <taxon>Methanosarcinales</taxon>
        <taxon>Methanosarcinaceae</taxon>
        <taxon>Methanolobus</taxon>
    </lineage>
</organism>
<accession>A0A7Z7AWI4</accession>
<comment type="caution">
    <text evidence="1">The sequence shown here is derived from an EMBL/GenBank/DDBJ whole genome shotgun (WGS) entry which is preliminary data.</text>
</comment>
<evidence type="ECO:0000313" key="1">
    <source>
        <dbReference type="EMBL" id="SDF83599.1"/>
    </source>
</evidence>
<evidence type="ECO:0000313" key="2">
    <source>
        <dbReference type="Proteomes" id="UP000199259"/>
    </source>
</evidence>